<dbReference type="GO" id="GO:0004523">
    <property type="term" value="F:RNA-DNA hybrid ribonuclease activity"/>
    <property type="evidence" value="ECO:0007669"/>
    <property type="project" value="InterPro"/>
</dbReference>
<evidence type="ECO:0000313" key="3">
    <source>
        <dbReference type="Proteomes" id="UP001153076"/>
    </source>
</evidence>
<gene>
    <name evidence="2" type="ORF">Cgig2_016217</name>
</gene>
<dbReference type="OrthoDB" id="1743549at2759"/>
<evidence type="ECO:0000259" key="1">
    <source>
        <dbReference type="Pfam" id="PF13456"/>
    </source>
</evidence>
<feature type="domain" description="RNase H type-1" evidence="1">
    <location>
        <begin position="199"/>
        <end position="278"/>
    </location>
</feature>
<name>A0A9Q1GXT3_9CARY</name>
<dbReference type="Pfam" id="PF13456">
    <property type="entry name" value="RVT_3"/>
    <property type="match status" value="1"/>
</dbReference>
<dbReference type="CDD" id="cd06222">
    <property type="entry name" value="RNase_H_like"/>
    <property type="match status" value="1"/>
</dbReference>
<dbReference type="AlphaFoldDB" id="A0A9Q1GXT3"/>
<dbReference type="PANTHER" id="PTHR47074:SF21">
    <property type="entry name" value="RNASE H TYPE-1 DOMAIN-CONTAINING PROTEIN"/>
    <property type="match status" value="1"/>
</dbReference>
<proteinExistence type="predicted"/>
<accession>A0A9Q1GXT3</accession>
<dbReference type="Proteomes" id="UP001153076">
    <property type="component" value="Unassembled WGS sequence"/>
</dbReference>
<dbReference type="PANTHER" id="PTHR47074">
    <property type="entry name" value="BNAC02G40300D PROTEIN"/>
    <property type="match status" value="1"/>
</dbReference>
<keyword evidence="3" id="KW-1185">Reference proteome</keyword>
<dbReference type="GO" id="GO:0003676">
    <property type="term" value="F:nucleic acid binding"/>
    <property type="evidence" value="ECO:0007669"/>
    <property type="project" value="InterPro"/>
</dbReference>
<dbReference type="Gene3D" id="3.30.420.10">
    <property type="entry name" value="Ribonuclease H-like superfamily/Ribonuclease H"/>
    <property type="match status" value="1"/>
</dbReference>
<reference evidence="2" key="1">
    <citation type="submission" date="2022-04" db="EMBL/GenBank/DDBJ databases">
        <title>Carnegiea gigantea Genome sequencing and assembly v2.</title>
        <authorList>
            <person name="Copetti D."/>
            <person name="Sanderson M.J."/>
            <person name="Burquez A."/>
            <person name="Wojciechowski M.F."/>
        </authorList>
    </citation>
    <scope>NUCLEOTIDE SEQUENCE</scope>
    <source>
        <strain evidence="2">SGP5-SGP5p</strain>
        <tissue evidence="2">Aerial part</tissue>
    </source>
</reference>
<dbReference type="InterPro" id="IPR036397">
    <property type="entry name" value="RNaseH_sf"/>
</dbReference>
<dbReference type="InterPro" id="IPR044730">
    <property type="entry name" value="RNase_H-like_dom_plant"/>
</dbReference>
<comment type="caution">
    <text evidence="2">The sequence shown here is derived from an EMBL/GenBank/DDBJ whole genome shotgun (WGS) entry which is preliminary data.</text>
</comment>
<organism evidence="2 3">
    <name type="scientific">Carnegiea gigantea</name>
    <dbReference type="NCBI Taxonomy" id="171969"/>
    <lineage>
        <taxon>Eukaryota</taxon>
        <taxon>Viridiplantae</taxon>
        <taxon>Streptophyta</taxon>
        <taxon>Embryophyta</taxon>
        <taxon>Tracheophyta</taxon>
        <taxon>Spermatophyta</taxon>
        <taxon>Magnoliopsida</taxon>
        <taxon>eudicotyledons</taxon>
        <taxon>Gunneridae</taxon>
        <taxon>Pentapetalae</taxon>
        <taxon>Caryophyllales</taxon>
        <taxon>Cactineae</taxon>
        <taxon>Cactaceae</taxon>
        <taxon>Cactoideae</taxon>
        <taxon>Echinocereeae</taxon>
        <taxon>Carnegiea</taxon>
    </lineage>
</organism>
<dbReference type="EMBL" id="JAKOGI010001153">
    <property type="protein sequence ID" value="KAJ8427351.1"/>
    <property type="molecule type" value="Genomic_DNA"/>
</dbReference>
<dbReference type="InterPro" id="IPR002156">
    <property type="entry name" value="RNaseH_domain"/>
</dbReference>
<sequence length="314" mass="35511">MRVPDGGVDHLSEDFSDHAPILLKLQVGAGEAEKRRELLAEIHDWRHKKDILWWQRARADFLKFGDSNSRWFHNRAQARRTTNCIKILQDKEGTICQNEGDIIEIVLTFFEKLFSSEGVATMDEVCASVLATRVNLAGRIQGVETCCSVCGAAEEDDQHVFFGCLVAVEEIWNARNRFLFATPDREPKVLGSTITVPDIEEAKACLFAMRRVWEAGYRNAIVEGGNLKLISKLKSKSNLNNELGLIIDEIMSLSNSFSFISWSHVKRDGNRVAHSLAHLQPLEVGERLWIEDDPGYVLDLVAEDLCNFLILRND</sequence>
<evidence type="ECO:0000313" key="2">
    <source>
        <dbReference type="EMBL" id="KAJ8427351.1"/>
    </source>
</evidence>
<protein>
    <recommendedName>
        <fullName evidence="1">RNase H type-1 domain-containing protein</fullName>
    </recommendedName>
</protein>
<dbReference type="InterPro" id="IPR052929">
    <property type="entry name" value="RNase_H-like_EbsB-rel"/>
</dbReference>